<gene>
    <name evidence="10" type="primary">folP</name>
    <name evidence="10" type="ORF">FC093_15040</name>
</gene>
<dbReference type="PROSITE" id="PS50972">
    <property type="entry name" value="PTERIN_BINDING"/>
    <property type="match status" value="1"/>
</dbReference>
<evidence type="ECO:0000256" key="1">
    <source>
        <dbReference type="ARBA" id="ARBA00000012"/>
    </source>
</evidence>
<organism evidence="10 11">
    <name type="scientific">Ilyomonas limi</name>
    <dbReference type="NCBI Taxonomy" id="2575867"/>
    <lineage>
        <taxon>Bacteria</taxon>
        <taxon>Pseudomonadati</taxon>
        <taxon>Bacteroidota</taxon>
        <taxon>Chitinophagia</taxon>
        <taxon>Chitinophagales</taxon>
        <taxon>Chitinophagaceae</taxon>
        <taxon>Ilyomonas</taxon>
    </lineage>
</organism>
<dbReference type="InterPro" id="IPR006390">
    <property type="entry name" value="DHP_synth_dom"/>
</dbReference>
<dbReference type="GO" id="GO:0004156">
    <property type="term" value="F:dihydropteroate synthase activity"/>
    <property type="evidence" value="ECO:0007669"/>
    <property type="project" value="UniProtKB-EC"/>
</dbReference>
<dbReference type="RefSeq" id="WP_137262627.1">
    <property type="nucleotide sequence ID" value="NZ_SZQL01000012.1"/>
</dbReference>
<dbReference type="Gene3D" id="3.20.20.20">
    <property type="entry name" value="Dihydropteroate synthase-like"/>
    <property type="match status" value="1"/>
</dbReference>
<dbReference type="GO" id="GO:0046656">
    <property type="term" value="P:folic acid biosynthetic process"/>
    <property type="evidence" value="ECO:0007669"/>
    <property type="project" value="UniProtKB-KW"/>
</dbReference>
<dbReference type="NCBIfam" id="TIGR01496">
    <property type="entry name" value="DHPS"/>
    <property type="match status" value="1"/>
</dbReference>
<evidence type="ECO:0000256" key="8">
    <source>
        <dbReference type="ARBA" id="ARBA00022909"/>
    </source>
</evidence>
<keyword evidence="11" id="KW-1185">Reference proteome</keyword>
<dbReference type="GO" id="GO:0005829">
    <property type="term" value="C:cytosol"/>
    <property type="evidence" value="ECO:0007669"/>
    <property type="project" value="TreeGrafter"/>
</dbReference>
<comment type="catalytic activity">
    <reaction evidence="1">
        <text>(7,8-dihydropterin-6-yl)methyl diphosphate + 4-aminobenzoate = 7,8-dihydropteroate + diphosphate</text>
        <dbReference type="Rhea" id="RHEA:19949"/>
        <dbReference type="ChEBI" id="CHEBI:17836"/>
        <dbReference type="ChEBI" id="CHEBI:17839"/>
        <dbReference type="ChEBI" id="CHEBI:33019"/>
        <dbReference type="ChEBI" id="CHEBI:72950"/>
        <dbReference type="EC" id="2.5.1.15"/>
    </reaction>
</comment>
<comment type="caution">
    <text evidence="10">The sequence shown here is derived from an EMBL/GenBank/DDBJ whole genome shotgun (WGS) entry which is preliminary data.</text>
</comment>
<evidence type="ECO:0000256" key="3">
    <source>
        <dbReference type="ARBA" id="ARBA00004763"/>
    </source>
</evidence>
<evidence type="ECO:0000256" key="7">
    <source>
        <dbReference type="ARBA" id="ARBA00022842"/>
    </source>
</evidence>
<dbReference type="InterPro" id="IPR011005">
    <property type="entry name" value="Dihydropteroate_synth-like_sf"/>
</dbReference>
<sequence length="276" mass="29785">MFTLNCNGRLLIIDKPIVMGIINTTPDSFFAGSRKSGVDAALEQAAKMLQDGATILDIGGQSTRPGSTLISENEERDRALPVIEAIAKAFPEAFISADTFYAAVARQSIAAGATIINDVSGGTMDEGMLQTVGTLRVPYICMHIKGTPQIMQQYASYENVVKEVLDYFIQKLSACKAAGIHDIIVDPGFGFAKNNTHNFQLLKHLHTFSILQKPLLIGLSRKGTIQKTLNIPAADALNGTTVLNTIALLNGARILRVHDVKEAAEAIKLLEAYQES</sequence>
<proteinExistence type="predicted"/>
<accession>A0A4U3L177</accession>
<comment type="cofactor">
    <cofactor evidence="2">
        <name>Mg(2+)</name>
        <dbReference type="ChEBI" id="CHEBI:18420"/>
    </cofactor>
</comment>
<dbReference type="GO" id="GO:0046654">
    <property type="term" value="P:tetrahydrofolate biosynthetic process"/>
    <property type="evidence" value="ECO:0007669"/>
    <property type="project" value="TreeGrafter"/>
</dbReference>
<keyword evidence="7" id="KW-0460">Magnesium</keyword>
<evidence type="ECO:0000256" key="6">
    <source>
        <dbReference type="ARBA" id="ARBA00022723"/>
    </source>
</evidence>
<evidence type="ECO:0000259" key="9">
    <source>
        <dbReference type="PROSITE" id="PS50972"/>
    </source>
</evidence>
<evidence type="ECO:0000256" key="5">
    <source>
        <dbReference type="ARBA" id="ARBA00022679"/>
    </source>
</evidence>
<name>A0A4U3L177_9BACT</name>
<dbReference type="PANTHER" id="PTHR20941">
    <property type="entry name" value="FOLATE SYNTHESIS PROTEINS"/>
    <property type="match status" value="1"/>
</dbReference>
<evidence type="ECO:0000256" key="2">
    <source>
        <dbReference type="ARBA" id="ARBA00001946"/>
    </source>
</evidence>
<feature type="domain" description="Pterin-binding" evidence="9">
    <location>
        <begin position="16"/>
        <end position="268"/>
    </location>
</feature>
<keyword evidence="6" id="KW-0479">Metal-binding</keyword>
<comment type="pathway">
    <text evidence="3">Cofactor biosynthesis; tetrahydrofolate biosynthesis; 7,8-dihydrofolate from 2-amino-4-hydroxy-6-hydroxymethyl-7,8-dihydropteridine diphosphate and 4-aminobenzoate: step 1/2.</text>
</comment>
<dbReference type="GO" id="GO:0046872">
    <property type="term" value="F:metal ion binding"/>
    <property type="evidence" value="ECO:0007669"/>
    <property type="project" value="UniProtKB-KW"/>
</dbReference>
<keyword evidence="8" id="KW-0289">Folate biosynthesis</keyword>
<dbReference type="Proteomes" id="UP000305848">
    <property type="component" value="Unassembled WGS sequence"/>
</dbReference>
<dbReference type="Pfam" id="PF00809">
    <property type="entry name" value="Pterin_bind"/>
    <property type="match status" value="1"/>
</dbReference>
<dbReference type="EC" id="2.5.1.15" evidence="4"/>
<dbReference type="SUPFAM" id="SSF51717">
    <property type="entry name" value="Dihydropteroate synthetase-like"/>
    <property type="match status" value="1"/>
</dbReference>
<evidence type="ECO:0000256" key="4">
    <source>
        <dbReference type="ARBA" id="ARBA00012458"/>
    </source>
</evidence>
<dbReference type="CDD" id="cd00739">
    <property type="entry name" value="DHPS"/>
    <property type="match status" value="1"/>
</dbReference>
<dbReference type="InterPro" id="IPR000489">
    <property type="entry name" value="Pterin-binding_dom"/>
</dbReference>
<dbReference type="PANTHER" id="PTHR20941:SF1">
    <property type="entry name" value="FOLIC ACID SYNTHESIS PROTEIN FOL1"/>
    <property type="match status" value="1"/>
</dbReference>
<dbReference type="EMBL" id="SZQL01000012">
    <property type="protein sequence ID" value="TKK67197.1"/>
    <property type="molecule type" value="Genomic_DNA"/>
</dbReference>
<reference evidence="10 11" key="1">
    <citation type="submission" date="2019-05" db="EMBL/GenBank/DDBJ databases">
        <title>Panacibacter sp. strain 17mud1-8 Genome sequencing and assembly.</title>
        <authorList>
            <person name="Chhetri G."/>
        </authorList>
    </citation>
    <scope>NUCLEOTIDE SEQUENCE [LARGE SCALE GENOMIC DNA]</scope>
    <source>
        <strain evidence="10 11">17mud1-8</strain>
    </source>
</reference>
<evidence type="ECO:0000313" key="11">
    <source>
        <dbReference type="Proteomes" id="UP000305848"/>
    </source>
</evidence>
<keyword evidence="5 10" id="KW-0808">Transferase</keyword>
<dbReference type="AlphaFoldDB" id="A0A4U3L177"/>
<evidence type="ECO:0000313" key="10">
    <source>
        <dbReference type="EMBL" id="TKK67197.1"/>
    </source>
</evidence>
<dbReference type="PROSITE" id="PS00793">
    <property type="entry name" value="DHPS_2"/>
    <property type="match status" value="1"/>
</dbReference>
<dbReference type="InterPro" id="IPR045031">
    <property type="entry name" value="DHP_synth-like"/>
</dbReference>
<dbReference type="OrthoDB" id="9811744at2"/>
<protein>
    <recommendedName>
        <fullName evidence="4">dihydropteroate synthase</fullName>
        <ecNumber evidence="4">2.5.1.15</ecNumber>
    </recommendedName>
</protein>